<reference evidence="1 2" key="1">
    <citation type="submission" date="2022-01" db="EMBL/GenBank/DDBJ databases">
        <title>Whole genome-based taxonomy of the Shewanellaceae.</title>
        <authorList>
            <person name="Martin-Rodriguez A.J."/>
        </authorList>
    </citation>
    <scope>NUCLEOTIDE SEQUENCE [LARGE SCALE GENOMIC DNA]</scope>
    <source>
        <strain evidence="1 2">DSM 17177</strain>
    </source>
</reference>
<evidence type="ECO:0000313" key="1">
    <source>
        <dbReference type="EMBL" id="MCL1127187.1"/>
    </source>
</evidence>
<dbReference type="RefSeq" id="WP_248942583.1">
    <property type="nucleotide sequence ID" value="NZ_JAKIKS010000134.1"/>
</dbReference>
<evidence type="ECO:0000313" key="2">
    <source>
        <dbReference type="Proteomes" id="UP001203423"/>
    </source>
</evidence>
<gene>
    <name evidence="1" type="ORF">L2764_22570</name>
</gene>
<organism evidence="1 2">
    <name type="scientific">Shewanella surugensis</name>
    <dbReference type="NCBI Taxonomy" id="212020"/>
    <lineage>
        <taxon>Bacteria</taxon>
        <taxon>Pseudomonadati</taxon>
        <taxon>Pseudomonadota</taxon>
        <taxon>Gammaproteobacteria</taxon>
        <taxon>Alteromonadales</taxon>
        <taxon>Shewanellaceae</taxon>
        <taxon>Shewanella</taxon>
    </lineage>
</organism>
<name>A0ABT0LHJ6_9GAMM</name>
<protein>
    <submittedName>
        <fullName evidence="1">Uncharacterized protein</fullName>
    </submittedName>
</protein>
<sequence>MRDDKPKYVTANKTTYLKTPPLKSNNLKPIVKTHIAFWVPLYINSLHFLCSLLGTQPDPIKRRKIIAKGIRWERIQ</sequence>
<dbReference type="Proteomes" id="UP001203423">
    <property type="component" value="Unassembled WGS sequence"/>
</dbReference>
<keyword evidence="2" id="KW-1185">Reference proteome</keyword>
<proteinExistence type="predicted"/>
<accession>A0ABT0LHJ6</accession>
<comment type="caution">
    <text evidence="1">The sequence shown here is derived from an EMBL/GenBank/DDBJ whole genome shotgun (WGS) entry which is preliminary data.</text>
</comment>
<dbReference type="EMBL" id="JAKIKS010000134">
    <property type="protein sequence ID" value="MCL1127187.1"/>
    <property type="molecule type" value="Genomic_DNA"/>
</dbReference>